<dbReference type="AlphaFoldDB" id="A0A0P7GMF7"/>
<keyword evidence="2" id="KW-0863">Zinc-finger</keyword>
<feature type="domain" description="CHY-type" evidence="5">
    <location>
        <begin position="12"/>
        <end position="121"/>
    </location>
</feature>
<dbReference type="STRING" id="699431.SY89_00583"/>
<comment type="caution">
    <text evidence="6">The sequence shown here is derived from an EMBL/GenBank/DDBJ whole genome shotgun (WGS) entry which is preliminary data.</text>
</comment>
<dbReference type="GO" id="GO:0008270">
    <property type="term" value="F:zinc ion binding"/>
    <property type="evidence" value="ECO:0007669"/>
    <property type="project" value="UniProtKB-KW"/>
</dbReference>
<dbReference type="SUPFAM" id="SSF161219">
    <property type="entry name" value="CHY zinc finger-like"/>
    <property type="match status" value="1"/>
</dbReference>
<dbReference type="InterPro" id="IPR016694">
    <property type="entry name" value="UCP017292"/>
</dbReference>
<evidence type="ECO:0000256" key="3">
    <source>
        <dbReference type="ARBA" id="ARBA00022833"/>
    </source>
</evidence>
<accession>A0A0P7GMF7</accession>
<dbReference type="PANTHER" id="PTHR28082:SF1">
    <property type="entry name" value="HELPER OF TIM PROTEIN 13"/>
    <property type="match status" value="1"/>
</dbReference>
<dbReference type="EMBL" id="LGUC01000001">
    <property type="protein sequence ID" value="KPN29863.1"/>
    <property type="molecule type" value="Genomic_DNA"/>
</dbReference>
<evidence type="ECO:0000256" key="1">
    <source>
        <dbReference type="ARBA" id="ARBA00022723"/>
    </source>
</evidence>
<gene>
    <name evidence="6" type="ORF">SY89_00583</name>
</gene>
<dbReference type="PANTHER" id="PTHR28082">
    <property type="entry name" value="ZINC FINGER PROTEIN"/>
    <property type="match status" value="1"/>
</dbReference>
<dbReference type="GO" id="GO:0045041">
    <property type="term" value="P:protein import into mitochondrial intermembrane space"/>
    <property type="evidence" value="ECO:0007669"/>
    <property type="project" value="TreeGrafter"/>
</dbReference>
<dbReference type="RefSeq" id="WP_054583029.1">
    <property type="nucleotide sequence ID" value="NZ_LGUC01000001.1"/>
</dbReference>
<evidence type="ECO:0000259" key="5">
    <source>
        <dbReference type="PROSITE" id="PS51266"/>
    </source>
</evidence>
<dbReference type="InterPro" id="IPR037274">
    <property type="entry name" value="Znf_CHY_sf"/>
</dbReference>
<evidence type="ECO:0000256" key="4">
    <source>
        <dbReference type="SAM" id="MobiDB-lite"/>
    </source>
</evidence>
<dbReference type="OrthoDB" id="189683at2157"/>
<sequence>MEVHGHAVRGVDVGPETRCRHYDSERDVIAIRFPCCGTFYPCYECHLAAADHEPERWGEVSGSPEGAVGEGSPDRTVGEDVGSADRAVGEDANAVLCGSCGSVLTVAEYLDCDDRCPNCRAAFNPGCRRHYDRYFTSELVETAE</sequence>
<dbReference type="InterPro" id="IPR052604">
    <property type="entry name" value="Mito_Tim_assembly_helper"/>
</dbReference>
<keyword evidence="1" id="KW-0479">Metal-binding</keyword>
<keyword evidence="7" id="KW-1185">Reference proteome</keyword>
<dbReference type="Pfam" id="PF05495">
    <property type="entry name" value="zf-CHY"/>
    <property type="match status" value="1"/>
</dbReference>
<dbReference type="InterPro" id="IPR008913">
    <property type="entry name" value="Znf_CHY"/>
</dbReference>
<organism evidence="6 7">
    <name type="scientific">Halolamina pelagica</name>
    <dbReference type="NCBI Taxonomy" id="699431"/>
    <lineage>
        <taxon>Archaea</taxon>
        <taxon>Methanobacteriati</taxon>
        <taxon>Methanobacteriota</taxon>
        <taxon>Stenosarchaea group</taxon>
        <taxon>Halobacteria</taxon>
        <taxon>Halobacteriales</taxon>
        <taxon>Haloferacaceae</taxon>
    </lineage>
</organism>
<evidence type="ECO:0000313" key="6">
    <source>
        <dbReference type="EMBL" id="KPN29863.1"/>
    </source>
</evidence>
<proteinExistence type="predicted"/>
<keyword evidence="3" id="KW-0862">Zinc</keyword>
<dbReference type="PROSITE" id="PS51266">
    <property type="entry name" value="ZF_CHY"/>
    <property type="match status" value="1"/>
</dbReference>
<evidence type="ECO:0000256" key="2">
    <source>
        <dbReference type="ARBA" id="ARBA00022771"/>
    </source>
</evidence>
<protein>
    <recommendedName>
        <fullName evidence="5">CHY-type domain-containing protein</fullName>
    </recommendedName>
</protein>
<reference evidence="7" key="1">
    <citation type="submission" date="2013-11" db="EMBL/GenBank/DDBJ databases">
        <authorList>
            <person name="Hoang H.T."/>
            <person name="Killian M.L."/>
            <person name="Madson D.M."/>
            <person name="Arruda P.H.E."/>
            <person name="Sun D."/>
            <person name="Schwartz K.J."/>
            <person name="Yoon K."/>
        </authorList>
    </citation>
    <scope>NUCLEOTIDE SEQUENCE [LARGE SCALE GENOMIC DNA]</scope>
    <source>
        <strain evidence="7">CDK2</strain>
    </source>
</reference>
<dbReference type="Proteomes" id="UP000050535">
    <property type="component" value="Unassembled WGS sequence"/>
</dbReference>
<dbReference type="PIRSF" id="PIRSF017292">
    <property type="entry name" value="UCP017292_Znf_CHY"/>
    <property type="match status" value="1"/>
</dbReference>
<feature type="region of interest" description="Disordered" evidence="4">
    <location>
        <begin position="56"/>
        <end position="81"/>
    </location>
</feature>
<evidence type="ECO:0000313" key="7">
    <source>
        <dbReference type="Proteomes" id="UP000050535"/>
    </source>
</evidence>
<name>A0A0P7GMF7_9EURY</name>